<protein>
    <submittedName>
        <fullName evidence="1">Uncharacterized protein</fullName>
    </submittedName>
</protein>
<name>A0ACC0BSL2_CATRO</name>
<evidence type="ECO:0000313" key="1">
    <source>
        <dbReference type="EMBL" id="KAI5675664.1"/>
    </source>
</evidence>
<proteinExistence type="predicted"/>
<sequence length="308" mass="34369">MDETEAMVAIDHEKSSVCVLDASTYVGFWVLKKLLAEGYRVHAAVQKNGEKDILMKVMDLEKIEDRLKTFSVDMLDYHSILVALKGCAALFCCLDNADGYDDKVVDLEVRGVINAVEACGQTDTIDKIIFSSSLTAAIWRENICSQKDVDERSWSDSEFCKKKKLWYALAKTLSEKAAWALAMDRMLNMVSVNAGLVLGPAVAQQNPQVTMAYLQGAAQMFESGVLAFVDVEFLADVHFRAFEDQSTSGRYFCFNQIVSTEEEAVKLAKSLSPLLSLPPRYKCEDSEAYAERLRNNKLNKLVEGTTAY</sequence>
<dbReference type="Proteomes" id="UP001060085">
    <property type="component" value="Linkage Group LG02"/>
</dbReference>
<accession>A0ACC0BSL2</accession>
<evidence type="ECO:0000313" key="2">
    <source>
        <dbReference type="Proteomes" id="UP001060085"/>
    </source>
</evidence>
<dbReference type="EMBL" id="CM044702">
    <property type="protein sequence ID" value="KAI5675664.1"/>
    <property type="molecule type" value="Genomic_DNA"/>
</dbReference>
<gene>
    <name evidence="1" type="ORF">M9H77_06614</name>
</gene>
<keyword evidence="2" id="KW-1185">Reference proteome</keyword>
<reference evidence="2" key="1">
    <citation type="journal article" date="2023" name="Nat. Plants">
        <title>Single-cell RNA sequencing provides a high-resolution roadmap for understanding the multicellular compartmentation of specialized metabolism.</title>
        <authorList>
            <person name="Sun S."/>
            <person name="Shen X."/>
            <person name="Li Y."/>
            <person name="Li Y."/>
            <person name="Wang S."/>
            <person name="Li R."/>
            <person name="Zhang H."/>
            <person name="Shen G."/>
            <person name="Guo B."/>
            <person name="Wei J."/>
            <person name="Xu J."/>
            <person name="St-Pierre B."/>
            <person name="Chen S."/>
            <person name="Sun C."/>
        </authorList>
    </citation>
    <scope>NUCLEOTIDE SEQUENCE [LARGE SCALE GENOMIC DNA]</scope>
</reference>
<organism evidence="1 2">
    <name type="scientific">Catharanthus roseus</name>
    <name type="common">Madagascar periwinkle</name>
    <name type="synonym">Vinca rosea</name>
    <dbReference type="NCBI Taxonomy" id="4058"/>
    <lineage>
        <taxon>Eukaryota</taxon>
        <taxon>Viridiplantae</taxon>
        <taxon>Streptophyta</taxon>
        <taxon>Embryophyta</taxon>
        <taxon>Tracheophyta</taxon>
        <taxon>Spermatophyta</taxon>
        <taxon>Magnoliopsida</taxon>
        <taxon>eudicotyledons</taxon>
        <taxon>Gunneridae</taxon>
        <taxon>Pentapetalae</taxon>
        <taxon>asterids</taxon>
        <taxon>lamiids</taxon>
        <taxon>Gentianales</taxon>
        <taxon>Apocynaceae</taxon>
        <taxon>Rauvolfioideae</taxon>
        <taxon>Vinceae</taxon>
        <taxon>Catharanthinae</taxon>
        <taxon>Catharanthus</taxon>
    </lineage>
</organism>
<comment type="caution">
    <text evidence="1">The sequence shown here is derived from an EMBL/GenBank/DDBJ whole genome shotgun (WGS) entry which is preliminary data.</text>
</comment>